<dbReference type="PROSITE" id="PS01208">
    <property type="entry name" value="VWFC_1"/>
    <property type="match status" value="1"/>
</dbReference>
<dbReference type="PANTHER" id="PTHR46439">
    <property type="entry name" value="CYSTEINE-RICH MOTOR NEURON 1 PROTEIN"/>
    <property type="match status" value="1"/>
</dbReference>
<evidence type="ECO:0000313" key="4">
    <source>
        <dbReference type="EMBL" id="MBW65137.1"/>
    </source>
</evidence>
<dbReference type="PANTHER" id="PTHR46439:SF1">
    <property type="entry name" value="CYSTEINE-RICH MOTOR NEURON 1 PROTEIN"/>
    <property type="match status" value="1"/>
</dbReference>
<evidence type="ECO:0000259" key="3">
    <source>
        <dbReference type="PROSITE" id="PS50184"/>
    </source>
</evidence>
<feature type="region of interest" description="Disordered" evidence="1">
    <location>
        <begin position="245"/>
        <end position="307"/>
    </location>
</feature>
<dbReference type="GO" id="GO:0005886">
    <property type="term" value="C:plasma membrane"/>
    <property type="evidence" value="ECO:0007669"/>
    <property type="project" value="TreeGrafter"/>
</dbReference>
<dbReference type="InterPro" id="IPR052624">
    <property type="entry name" value="CRIM1"/>
</dbReference>
<protein>
    <submittedName>
        <fullName evidence="4">Putative extracellular matrix protein fras1</fullName>
    </submittedName>
</protein>
<dbReference type="Pfam" id="PF23334">
    <property type="entry name" value="VWC2L_2nd"/>
    <property type="match status" value="1"/>
</dbReference>
<accession>A0A2M4CIG8</accession>
<keyword evidence="2" id="KW-1133">Transmembrane helix</keyword>
<feature type="transmembrane region" description="Helical" evidence="2">
    <location>
        <begin position="316"/>
        <end position="338"/>
    </location>
</feature>
<proteinExistence type="predicted"/>
<dbReference type="InterPro" id="IPR001007">
    <property type="entry name" value="VWF_dom"/>
</dbReference>
<dbReference type="SMART" id="SM00214">
    <property type="entry name" value="VWC"/>
    <property type="match status" value="1"/>
</dbReference>
<dbReference type="EMBL" id="GGFL01000959">
    <property type="protein sequence ID" value="MBW65137.1"/>
    <property type="molecule type" value="Transcribed_RNA"/>
</dbReference>
<evidence type="ECO:0000256" key="2">
    <source>
        <dbReference type="SAM" id="Phobius"/>
    </source>
</evidence>
<dbReference type="PROSITE" id="PS50184">
    <property type="entry name" value="VWFC_2"/>
    <property type="match status" value="1"/>
</dbReference>
<sequence length="383" mass="42060">MNHLCQQVQCSTECPDDSYLPSAKDEFMAIESDGSGVRQRRAIAMNNHPQESIKIVPSAAMFFTHNQLQPALPQRHFWKRSLATSVDLQDRCCPKCVCRPCPSPRCPPNFIPAVSSGENGHRAQPGNCCPDVYCQVLLQPIKRCYSKTIPGRSYTEGEEWNEDRCTHCKCEDGESRCQMPTCRPLSCARKRSPPDQCCDVCDEEGSIFCQGHVNCPISCRHGYQRQGSCYLCQCALPASNGTIVPPPSSSPPSPTATDSTEPVHHNPAGSVPMEHEKRLDDNDDEKENDEKGLDIIGGSSAPPSTPVETPNDIVRYVYFILLTLITCGTLLAFVMCCIKKRRSCRGKYSTVPLTTSTITPTTTSAVTTTPTLIAPIKVNSSVV</sequence>
<keyword evidence="2" id="KW-0472">Membrane</keyword>
<dbReference type="Gene3D" id="6.20.200.20">
    <property type="match status" value="1"/>
</dbReference>
<feature type="domain" description="VWFC" evidence="3">
    <location>
        <begin position="142"/>
        <end position="202"/>
    </location>
</feature>
<reference evidence="4" key="1">
    <citation type="submission" date="2018-01" db="EMBL/GenBank/DDBJ databases">
        <title>An insight into the sialome of Amazonian anophelines.</title>
        <authorList>
            <person name="Ribeiro J.M."/>
            <person name="Scarpassa V."/>
            <person name="Calvo E."/>
        </authorList>
    </citation>
    <scope>NUCLEOTIDE SEQUENCE</scope>
</reference>
<name>A0A2M4CIG8_ANODA</name>
<dbReference type="SUPFAM" id="SSF57603">
    <property type="entry name" value="FnI-like domain"/>
    <property type="match status" value="1"/>
</dbReference>
<keyword evidence="2" id="KW-0812">Transmembrane</keyword>
<dbReference type="VEuPathDB" id="VectorBase:ADAR2_007528"/>
<dbReference type="AlphaFoldDB" id="A0A2M4CIG8"/>
<evidence type="ECO:0000256" key="1">
    <source>
        <dbReference type="SAM" id="MobiDB-lite"/>
    </source>
</evidence>
<organism evidence="4">
    <name type="scientific">Anopheles darlingi</name>
    <name type="common">Mosquito</name>
    <dbReference type="NCBI Taxonomy" id="43151"/>
    <lineage>
        <taxon>Eukaryota</taxon>
        <taxon>Metazoa</taxon>
        <taxon>Ecdysozoa</taxon>
        <taxon>Arthropoda</taxon>
        <taxon>Hexapoda</taxon>
        <taxon>Insecta</taxon>
        <taxon>Pterygota</taxon>
        <taxon>Neoptera</taxon>
        <taxon>Endopterygota</taxon>
        <taxon>Diptera</taxon>
        <taxon>Nematocera</taxon>
        <taxon>Culicoidea</taxon>
        <taxon>Culicidae</taxon>
        <taxon>Anophelinae</taxon>
        <taxon>Anopheles</taxon>
    </lineage>
</organism>
<feature type="compositionally biased region" description="Pro residues" evidence="1">
    <location>
        <begin position="245"/>
        <end position="254"/>
    </location>
</feature>